<evidence type="ECO:0000313" key="2">
    <source>
        <dbReference type="Proteomes" id="UP000297890"/>
    </source>
</evidence>
<organism evidence="1 2">
    <name type="scientific">Candidatus Macondimonas diazotrophica</name>
    <dbReference type="NCBI Taxonomy" id="2305248"/>
    <lineage>
        <taxon>Bacteria</taxon>
        <taxon>Pseudomonadati</taxon>
        <taxon>Pseudomonadota</taxon>
        <taxon>Gammaproteobacteria</taxon>
        <taxon>Chromatiales</taxon>
        <taxon>Ectothiorhodospiraceae</taxon>
        <taxon>Candidatus Macondimonas</taxon>
    </lineage>
</organism>
<proteinExistence type="predicted"/>
<protein>
    <submittedName>
        <fullName evidence="1">Uncharacterized protein</fullName>
    </submittedName>
</protein>
<evidence type="ECO:0000313" key="1">
    <source>
        <dbReference type="EMBL" id="TFZ82877.1"/>
    </source>
</evidence>
<comment type="caution">
    <text evidence="1">The sequence shown here is derived from an EMBL/GenBank/DDBJ whole genome shotgun (WGS) entry which is preliminary data.</text>
</comment>
<dbReference type="AlphaFoldDB" id="A0A4Z0FB35"/>
<dbReference type="Proteomes" id="UP000297890">
    <property type="component" value="Unassembled WGS sequence"/>
</dbReference>
<accession>A0A4Z0FB35</accession>
<dbReference type="EMBL" id="SRIO01000006">
    <property type="protein sequence ID" value="TFZ82877.1"/>
    <property type="molecule type" value="Genomic_DNA"/>
</dbReference>
<dbReference type="RefSeq" id="WP_135281547.1">
    <property type="nucleotide sequence ID" value="NZ_SRIO01000006.1"/>
</dbReference>
<gene>
    <name evidence="1" type="ORF">E4680_06275</name>
</gene>
<keyword evidence="2" id="KW-1185">Reference proteome</keyword>
<reference evidence="1 2" key="1">
    <citation type="journal article" date="2019" name="ISME J.">
        <title>Candidatus Macondimonas diazotrophica, a novel gammaproteobacterial genus dominating crude-oil-contaminated coastal sediments.</title>
        <authorList>
            <person name="Karthikeyan S."/>
            <person name="Konstantinidis K."/>
        </authorList>
    </citation>
    <scope>NUCLEOTIDE SEQUENCE [LARGE SCALE GENOMIC DNA]</scope>
    <source>
        <strain evidence="1 2">KTK01</strain>
    </source>
</reference>
<sequence length="158" mass="18098">MNTETALTQERAELLRDSLSGMMQKLFEAGPPDPADERSPMQRLMEGPARDEFMTMMKLITFAFVQKLMPYMGGGDPMDPSILGLQGAAVSVSGETATYRLKPGRLITHWVNEKGQYKVQDVDFKVNWWWVLWNWRFVRDMRRKMKERQAALPAPGAS</sequence>
<name>A0A4Z0FB35_9GAMM</name>